<evidence type="ECO:0000256" key="3">
    <source>
        <dbReference type="ARBA" id="ARBA00022553"/>
    </source>
</evidence>
<dbReference type="SUPFAM" id="SSF47384">
    <property type="entry name" value="Homodimeric domain of signal transducing histidine kinase"/>
    <property type="match status" value="1"/>
</dbReference>
<protein>
    <recommendedName>
        <fullName evidence="2">histidine kinase</fullName>
        <ecNumber evidence="2">2.7.13.3</ecNumber>
    </recommendedName>
</protein>
<feature type="transmembrane region" description="Helical" evidence="8">
    <location>
        <begin position="119"/>
        <end position="138"/>
    </location>
</feature>
<evidence type="ECO:0000256" key="5">
    <source>
        <dbReference type="ARBA" id="ARBA00022777"/>
    </source>
</evidence>
<dbReference type="Gene3D" id="3.30.565.10">
    <property type="entry name" value="Histidine kinase-like ATPase, C-terminal domain"/>
    <property type="match status" value="1"/>
</dbReference>
<proteinExistence type="predicted"/>
<keyword evidence="5 11" id="KW-0418">Kinase</keyword>
<dbReference type="Pfam" id="PF00072">
    <property type="entry name" value="Response_reg"/>
    <property type="match status" value="1"/>
</dbReference>
<dbReference type="SUPFAM" id="SSF55874">
    <property type="entry name" value="ATPase domain of HSP90 chaperone/DNA topoisomerase II/histidine kinase"/>
    <property type="match status" value="1"/>
</dbReference>
<reference evidence="11 12" key="1">
    <citation type="submission" date="2024-03" db="EMBL/GenBank/DDBJ databases">
        <title>Novel species of the genus Variovorax.</title>
        <authorList>
            <person name="Liu Q."/>
            <person name="Xin Y.-H."/>
        </authorList>
    </citation>
    <scope>NUCLEOTIDE SEQUENCE [LARGE SCALE GENOMIC DNA]</scope>
    <source>
        <strain evidence="11 12">KACC 18899</strain>
    </source>
</reference>
<dbReference type="SMART" id="SM00388">
    <property type="entry name" value="HisKA"/>
    <property type="match status" value="1"/>
</dbReference>
<accession>A0ABU8VAK7</accession>
<keyword evidence="6" id="KW-0902">Two-component regulatory system</keyword>
<name>A0ABU8VAK7_9BURK</name>
<dbReference type="InterPro" id="IPR003594">
    <property type="entry name" value="HATPase_dom"/>
</dbReference>
<dbReference type="CDD" id="cd00082">
    <property type="entry name" value="HisKA"/>
    <property type="match status" value="1"/>
</dbReference>
<evidence type="ECO:0000313" key="11">
    <source>
        <dbReference type="EMBL" id="MEJ8810687.1"/>
    </source>
</evidence>
<dbReference type="SMART" id="SM00387">
    <property type="entry name" value="HATPase_c"/>
    <property type="match status" value="1"/>
</dbReference>
<dbReference type="InterPro" id="IPR003661">
    <property type="entry name" value="HisK_dim/P_dom"/>
</dbReference>
<dbReference type="RefSeq" id="WP_340356001.1">
    <property type="nucleotide sequence ID" value="NZ_JBBKZU010000002.1"/>
</dbReference>
<dbReference type="InterPro" id="IPR005467">
    <property type="entry name" value="His_kinase_dom"/>
</dbReference>
<dbReference type="EMBL" id="JBBKZU010000002">
    <property type="protein sequence ID" value="MEJ8810687.1"/>
    <property type="molecule type" value="Genomic_DNA"/>
</dbReference>
<dbReference type="PROSITE" id="PS50110">
    <property type="entry name" value="RESPONSE_REGULATORY"/>
    <property type="match status" value="1"/>
</dbReference>
<evidence type="ECO:0000256" key="1">
    <source>
        <dbReference type="ARBA" id="ARBA00000085"/>
    </source>
</evidence>
<dbReference type="InterPro" id="IPR011006">
    <property type="entry name" value="CheY-like_superfamily"/>
</dbReference>
<dbReference type="InterPro" id="IPR001789">
    <property type="entry name" value="Sig_transdc_resp-reg_receiver"/>
</dbReference>
<dbReference type="CDD" id="cd00156">
    <property type="entry name" value="REC"/>
    <property type="match status" value="1"/>
</dbReference>
<evidence type="ECO:0000259" key="9">
    <source>
        <dbReference type="PROSITE" id="PS50109"/>
    </source>
</evidence>
<evidence type="ECO:0000313" key="12">
    <source>
        <dbReference type="Proteomes" id="UP001365846"/>
    </source>
</evidence>
<dbReference type="InterPro" id="IPR036890">
    <property type="entry name" value="HATPase_C_sf"/>
</dbReference>
<dbReference type="Proteomes" id="UP001365846">
    <property type="component" value="Unassembled WGS sequence"/>
</dbReference>
<dbReference type="InterPro" id="IPR036097">
    <property type="entry name" value="HisK_dim/P_sf"/>
</dbReference>
<dbReference type="PRINTS" id="PR00344">
    <property type="entry name" value="BCTRLSENSOR"/>
</dbReference>
<feature type="domain" description="Histidine kinase" evidence="9">
    <location>
        <begin position="223"/>
        <end position="446"/>
    </location>
</feature>
<evidence type="ECO:0000256" key="7">
    <source>
        <dbReference type="PROSITE-ProRule" id="PRU00169"/>
    </source>
</evidence>
<feature type="domain" description="Response regulatory" evidence="10">
    <location>
        <begin position="470"/>
        <end position="585"/>
    </location>
</feature>
<keyword evidence="3 7" id="KW-0597">Phosphoprotein</keyword>
<keyword evidence="8" id="KW-1133">Transmembrane helix</keyword>
<feature type="transmembrane region" description="Helical" evidence="8">
    <location>
        <begin position="55"/>
        <end position="74"/>
    </location>
</feature>
<gene>
    <name evidence="11" type="ORF">WKW77_06385</name>
</gene>
<dbReference type="Pfam" id="PF00512">
    <property type="entry name" value="HisKA"/>
    <property type="match status" value="1"/>
</dbReference>
<dbReference type="Gene3D" id="3.40.50.2300">
    <property type="match status" value="1"/>
</dbReference>
<evidence type="ECO:0000256" key="4">
    <source>
        <dbReference type="ARBA" id="ARBA00022679"/>
    </source>
</evidence>
<dbReference type="Pfam" id="PF02518">
    <property type="entry name" value="HATPase_c"/>
    <property type="match status" value="1"/>
</dbReference>
<dbReference type="InterPro" id="IPR004358">
    <property type="entry name" value="Sig_transdc_His_kin-like_C"/>
</dbReference>
<dbReference type="SMART" id="SM00448">
    <property type="entry name" value="REC"/>
    <property type="match status" value="1"/>
</dbReference>
<dbReference type="PANTHER" id="PTHR43711:SF1">
    <property type="entry name" value="HISTIDINE KINASE 1"/>
    <property type="match status" value="1"/>
</dbReference>
<comment type="caution">
    <text evidence="11">The sequence shown here is derived from an EMBL/GenBank/DDBJ whole genome shotgun (WGS) entry which is preliminary data.</text>
</comment>
<dbReference type="EC" id="2.7.13.3" evidence="2"/>
<dbReference type="GO" id="GO:0004673">
    <property type="term" value="F:protein histidine kinase activity"/>
    <property type="evidence" value="ECO:0007669"/>
    <property type="project" value="UniProtKB-EC"/>
</dbReference>
<evidence type="ECO:0000256" key="2">
    <source>
        <dbReference type="ARBA" id="ARBA00012438"/>
    </source>
</evidence>
<comment type="catalytic activity">
    <reaction evidence="1">
        <text>ATP + protein L-histidine = ADP + protein N-phospho-L-histidine.</text>
        <dbReference type="EC" id="2.7.13.3"/>
    </reaction>
</comment>
<keyword evidence="8" id="KW-0812">Transmembrane</keyword>
<sequence length="607" mass="65722">MISDASIGLSARELRPLVEAEQVQLSVQQLRRLLLPLILADAFVTWVAWQVGLQTIAPVWFAAMVVAHTARWVYLLRIGEPGRVAPATWLSRSAAALAVLAVLRSAMVLMIFTRPISEYHYVLTMISFGSAVGAISPVAGHLRSYVGWSSIVGGALCVGWIARGTLEGAAIATLLLMLFVVLTFYVRDQGRTLVQLVSLSESLRRERDRAEKASEAKTRFFAAASHDLRQPLTALSYNAATVQELARLSGDEMLDRVGQGIRRALSESSSLLDSLLEVSKLDAGAVRAEERDVDVMKLLGRIAESFTPIANAAGLELRCLGGHHKGLWVRTDLALLRRIIQNLLGNAIKFTHDGHVSIEAFADDRTGKDCVCIRVSDTGPGIPHELQEHVFEEFYQVGNPERNRSRGLGLGLAIVRRIAGLLKISVALTSQPGQGAVFELRMPRIPAPRGAGAELLPDGSETAPGSARRRVLFIDDEPEIRESLTALLSTLGWEVRSASDQQEAEEIHEAGFAPDVLLIDFRLRDNASGLDAWKALKRRGCAAPGLMITGETEPRRIAAAREAGITVLYKPVDGAQLLQAMGRALGSTGVPRSNDAAAIQDSAPPSF</sequence>
<dbReference type="Gene3D" id="1.10.287.130">
    <property type="match status" value="1"/>
</dbReference>
<dbReference type="SUPFAM" id="SSF52172">
    <property type="entry name" value="CheY-like"/>
    <property type="match status" value="1"/>
</dbReference>
<feature type="modified residue" description="4-aspartylphosphate" evidence="7">
    <location>
        <position position="520"/>
    </location>
</feature>
<dbReference type="InterPro" id="IPR050736">
    <property type="entry name" value="Sensor_HK_Regulatory"/>
</dbReference>
<feature type="transmembrane region" description="Helical" evidence="8">
    <location>
        <begin position="94"/>
        <end position="113"/>
    </location>
</feature>
<dbReference type="PANTHER" id="PTHR43711">
    <property type="entry name" value="TWO-COMPONENT HISTIDINE KINASE"/>
    <property type="match status" value="1"/>
</dbReference>
<evidence type="ECO:0000256" key="8">
    <source>
        <dbReference type="SAM" id="Phobius"/>
    </source>
</evidence>
<keyword evidence="8" id="KW-0472">Membrane</keyword>
<keyword evidence="12" id="KW-1185">Reference proteome</keyword>
<keyword evidence="4 11" id="KW-0808">Transferase</keyword>
<evidence type="ECO:0000259" key="10">
    <source>
        <dbReference type="PROSITE" id="PS50110"/>
    </source>
</evidence>
<feature type="transmembrane region" description="Helical" evidence="8">
    <location>
        <begin position="168"/>
        <end position="186"/>
    </location>
</feature>
<evidence type="ECO:0000256" key="6">
    <source>
        <dbReference type="ARBA" id="ARBA00023012"/>
    </source>
</evidence>
<dbReference type="PROSITE" id="PS50109">
    <property type="entry name" value="HIS_KIN"/>
    <property type="match status" value="1"/>
</dbReference>
<organism evidence="11 12">
    <name type="scientific">Variovorax ureilyticus</name>
    <dbReference type="NCBI Taxonomy" id="1836198"/>
    <lineage>
        <taxon>Bacteria</taxon>
        <taxon>Pseudomonadati</taxon>
        <taxon>Pseudomonadota</taxon>
        <taxon>Betaproteobacteria</taxon>
        <taxon>Burkholderiales</taxon>
        <taxon>Comamonadaceae</taxon>
        <taxon>Variovorax</taxon>
    </lineage>
</organism>